<name>A0A0D2P0A4_HYPSF</name>
<evidence type="ECO:0000313" key="1">
    <source>
        <dbReference type="EMBL" id="KJA14105.1"/>
    </source>
</evidence>
<accession>A0A0D2P0A4</accession>
<reference evidence="2" key="1">
    <citation type="submission" date="2014-04" db="EMBL/GenBank/DDBJ databases">
        <title>Evolutionary Origins and Diversification of the Mycorrhizal Mutualists.</title>
        <authorList>
            <consortium name="DOE Joint Genome Institute"/>
            <consortium name="Mycorrhizal Genomics Consortium"/>
            <person name="Kohler A."/>
            <person name="Kuo A."/>
            <person name="Nagy L.G."/>
            <person name="Floudas D."/>
            <person name="Copeland A."/>
            <person name="Barry K.W."/>
            <person name="Cichocki N."/>
            <person name="Veneault-Fourrey C."/>
            <person name="LaButti K."/>
            <person name="Lindquist E.A."/>
            <person name="Lipzen A."/>
            <person name="Lundell T."/>
            <person name="Morin E."/>
            <person name="Murat C."/>
            <person name="Riley R."/>
            <person name="Ohm R."/>
            <person name="Sun H."/>
            <person name="Tunlid A."/>
            <person name="Henrissat B."/>
            <person name="Grigoriev I.V."/>
            <person name="Hibbett D.S."/>
            <person name="Martin F."/>
        </authorList>
    </citation>
    <scope>NUCLEOTIDE SEQUENCE [LARGE SCALE GENOMIC DNA]</scope>
    <source>
        <strain evidence="2">FD-334 SS-4</strain>
    </source>
</reference>
<keyword evidence="2" id="KW-1185">Reference proteome</keyword>
<dbReference type="EMBL" id="KN817694">
    <property type="protein sequence ID" value="KJA14105.1"/>
    <property type="molecule type" value="Genomic_DNA"/>
</dbReference>
<proteinExistence type="predicted"/>
<protein>
    <submittedName>
        <fullName evidence="1">Uncharacterized protein</fullName>
    </submittedName>
</protein>
<organism evidence="1 2">
    <name type="scientific">Hypholoma sublateritium (strain FD-334 SS-4)</name>
    <dbReference type="NCBI Taxonomy" id="945553"/>
    <lineage>
        <taxon>Eukaryota</taxon>
        <taxon>Fungi</taxon>
        <taxon>Dikarya</taxon>
        <taxon>Basidiomycota</taxon>
        <taxon>Agaricomycotina</taxon>
        <taxon>Agaricomycetes</taxon>
        <taxon>Agaricomycetidae</taxon>
        <taxon>Agaricales</taxon>
        <taxon>Agaricineae</taxon>
        <taxon>Strophariaceae</taxon>
        <taxon>Hypholoma</taxon>
    </lineage>
</organism>
<dbReference type="AlphaFoldDB" id="A0A0D2P0A4"/>
<evidence type="ECO:0000313" key="2">
    <source>
        <dbReference type="Proteomes" id="UP000054270"/>
    </source>
</evidence>
<gene>
    <name evidence="1" type="ORF">HYPSUDRAFT_208984</name>
</gene>
<sequence length="281" mass="29350">MCEFAKAALGKKVVFLMKFSLHPATFPSWGSKRVPAPTASHEPPRISHRNSIFLEAPHVASTTEDSPVIVVDARQSPAPIVNFVPSKGTTQDGNVSIGDTLLVDNSLADTLMADSTTAPTIADTPVLVVQSAPPDPVDSGKSTTTAAADLFDPGVVVTAAADMSVVCDLTDVGIVIPSPTPKLCDIDLDAQLLSDEMPTIFESRSQLASTRRFCLPSLLDHSMYITFLFVSSLCTESSLGGSQVVLGGVGGLGTPCRALLFVVLYTDSDTPGALTFSGAVL</sequence>
<dbReference type="Proteomes" id="UP000054270">
    <property type="component" value="Unassembled WGS sequence"/>
</dbReference>